<name>A0A841FM69_9ACTN</name>
<dbReference type="InterPro" id="IPR017517">
    <property type="entry name" value="Maleyloyr_isom"/>
</dbReference>
<evidence type="ECO:0000313" key="3">
    <source>
        <dbReference type="Proteomes" id="UP000548476"/>
    </source>
</evidence>
<dbReference type="RefSeq" id="WP_184791206.1">
    <property type="nucleotide sequence ID" value="NZ_BONT01000010.1"/>
</dbReference>
<dbReference type="NCBIfam" id="TIGR03086">
    <property type="entry name" value="TIGR03086 family metal-binding protein"/>
    <property type="match status" value="1"/>
</dbReference>
<sequence>MSEEISAHLKSAAAAARPVVDGVTEGHFGDPTPCAEYDVKQLLNHLFQVVTNFQALATRASADFSSTPDRLTGDWRAEFGAETERLVAAWSAPDALEGVSAGMGLPQVVVARMALLDLTLHAWDLSRATGQDFTPAEGVLDELFALVETMGPTARERGVFGEPFEVPEGASDFARLLGAAGRDPGWNRRPIE</sequence>
<dbReference type="InterPro" id="IPR034660">
    <property type="entry name" value="DinB/YfiT-like"/>
</dbReference>
<dbReference type="Proteomes" id="UP000548476">
    <property type="component" value="Unassembled WGS sequence"/>
</dbReference>
<dbReference type="GO" id="GO:0046872">
    <property type="term" value="F:metal ion binding"/>
    <property type="evidence" value="ECO:0007669"/>
    <property type="project" value="InterPro"/>
</dbReference>
<organism evidence="2 3">
    <name type="scientific">Phytomonospora endophytica</name>
    <dbReference type="NCBI Taxonomy" id="714109"/>
    <lineage>
        <taxon>Bacteria</taxon>
        <taxon>Bacillati</taxon>
        <taxon>Actinomycetota</taxon>
        <taxon>Actinomycetes</taxon>
        <taxon>Micromonosporales</taxon>
        <taxon>Micromonosporaceae</taxon>
        <taxon>Phytomonospora</taxon>
    </lineage>
</organism>
<dbReference type="InterPro" id="IPR017520">
    <property type="entry name" value="CHP03086"/>
</dbReference>
<comment type="caution">
    <text evidence="2">The sequence shown here is derived from an EMBL/GenBank/DDBJ whole genome shotgun (WGS) entry which is preliminary data.</text>
</comment>
<evidence type="ECO:0000259" key="1">
    <source>
        <dbReference type="Pfam" id="PF11716"/>
    </source>
</evidence>
<dbReference type="Pfam" id="PF11716">
    <property type="entry name" value="MDMPI_N"/>
    <property type="match status" value="1"/>
</dbReference>
<proteinExistence type="predicted"/>
<evidence type="ECO:0000313" key="2">
    <source>
        <dbReference type="EMBL" id="MBB6038411.1"/>
    </source>
</evidence>
<dbReference type="EMBL" id="JACHGT010000016">
    <property type="protein sequence ID" value="MBB6038411.1"/>
    <property type="molecule type" value="Genomic_DNA"/>
</dbReference>
<dbReference type="AlphaFoldDB" id="A0A841FM69"/>
<accession>A0A841FM69</accession>
<feature type="domain" description="Mycothiol-dependent maleylpyruvate isomerase metal-binding" evidence="1">
    <location>
        <begin position="11"/>
        <end position="125"/>
    </location>
</feature>
<keyword evidence="3" id="KW-1185">Reference proteome</keyword>
<reference evidence="2 3" key="1">
    <citation type="submission" date="2020-08" db="EMBL/GenBank/DDBJ databases">
        <title>Genomic Encyclopedia of Type Strains, Phase IV (KMG-IV): sequencing the most valuable type-strain genomes for metagenomic binning, comparative biology and taxonomic classification.</title>
        <authorList>
            <person name="Goeker M."/>
        </authorList>
    </citation>
    <scope>NUCLEOTIDE SEQUENCE [LARGE SCALE GENOMIC DNA]</scope>
    <source>
        <strain evidence="2 3">YIM 65646</strain>
    </source>
</reference>
<dbReference type="InterPro" id="IPR024344">
    <property type="entry name" value="MDMPI_metal-binding"/>
</dbReference>
<gene>
    <name evidence="2" type="ORF">HNR73_006294</name>
</gene>
<dbReference type="NCBIfam" id="TIGR03083">
    <property type="entry name" value="maleylpyruvate isomerase family mycothiol-dependent enzyme"/>
    <property type="match status" value="1"/>
</dbReference>
<dbReference type="SUPFAM" id="SSF109854">
    <property type="entry name" value="DinB/YfiT-like putative metalloenzymes"/>
    <property type="match status" value="1"/>
</dbReference>
<protein>
    <submittedName>
        <fullName evidence="2">Uncharacterized protein (TIGR03086 family)</fullName>
    </submittedName>
</protein>